<evidence type="ECO:0000313" key="1">
    <source>
        <dbReference type="EMBL" id="RLP07582.1"/>
    </source>
</evidence>
<name>A0A383S981_9ACTN</name>
<evidence type="ECO:0000313" key="4">
    <source>
        <dbReference type="Proteomes" id="UP000279336"/>
    </source>
</evidence>
<dbReference type="EMBL" id="UNQJ01000030">
    <property type="protein sequence ID" value="SYZ34560.1"/>
    <property type="molecule type" value="Genomic_DNA"/>
</dbReference>
<dbReference type="EMBL" id="RCIW01000018">
    <property type="protein sequence ID" value="RLP07582.1"/>
    <property type="molecule type" value="Genomic_DNA"/>
</dbReference>
<dbReference type="OrthoDB" id="3732992at2"/>
<keyword evidence="3" id="KW-1185">Reference proteome</keyword>
<evidence type="ECO:0000313" key="3">
    <source>
        <dbReference type="Proteomes" id="UP000263928"/>
    </source>
</evidence>
<dbReference type="RefSeq" id="WP_119162856.1">
    <property type="nucleotide sequence ID" value="NZ_LR134442.1"/>
</dbReference>
<dbReference type="AlphaFoldDB" id="A0A383S981"/>
<dbReference type="Proteomes" id="UP000279336">
    <property type="component" value="Unassembled WGS sequence"/>
</dbReference>
<accession>A0A383S981</accession>
<organism evidence="2 3">
    <name type="scientific">Propionibacterium australiense</name>
    <dbReference type="NCBI Taxonomy" id="119981"/>
    <lineage>
        <taxon>Bacteria</taxon>
        <taxon>Bacillati</taxon>
        <taxon>Actinomycetota</taxon>
        <taxon>Actinomycetes</taxon>
        <taxon>Propionibacteriales</taxon>
        <taxon>Propionibacteriaceae</taxon>
        <taxon>Propionibacterium</taxon>
    </lineage>
</organism>
<gene>
    <name evidence="1" type="ORF">D7U36_11300</name>
    <name evidence="2" type="ORF">PROPAUS_2577</name>
</gene>
<proteinExistence type="predicted"/>
<protein>
    <submittedName>
        <fullName evidence="2">Uncharacterized protein</fullName>
    </submittedName>
</protein>
<reference evidence="2" key="2">
    <citation type="submission" date="2018-08" db="EMBL/GenBank/DDBJ databases">
        <authorList>
            <person name="Ferrada E.E."/>
            <person name="Latorre B.A."/>
        </authorList>
    </citation>
    <scope>NUCLEOTIDE SEQUENCE [LARGE SCALE GENOMIC DNA]</scope>
    <source>
        <strain evidence="2">Propionibacterium_australiense1</strain>
    </source>
</reference>
<evidence type="ECO:0000313" key="2">
    <source>
        <dbReference type="EMBL" id="SYZ34560.1"/>
    </source>
</evidence>
<dbReference type="Proteomes" id="UP000263928">
    <property type="component" value="Unassembled WGS sequence"/>
</dbReference>
<sequence>MQPPRFLPPYAPGHNPIEHVWNTANIHHETPDQTFGAFASYITVKNSRQSSSVRSSAVSSGRLSGYSRGSRWFVFAHALSGLVMTGWIAGECLIIDAFGWPHALWGGLACAAGS</sequence>
<reference evidence="3" key="1">
    <citation type="submission" date="2018-08" db="EMBL/GenBank/DDBJ databases">
        <authorList>
            <person name="Hornung B."/>
        </authorList>
    </citation>
    <scope>NUCLEOTIDE SEQUENCE [LARGE SCALE GENOMIC DNA]</scope>
</reference>
<reference evidence="1 4" key="3">
    <citation type="submission" date="2018-10" db="EMBL/GenBank/DDBJ databases">
        <title>Propionibacterium australiense Genome Sequencing and Assembly.</title>
        <authorList>
            <person name="Bernier A.-M."/>
            <person name="Bernard K."/>
        </authorList>
    </citation>
    <scope>NUCLEOTIDE SEQUENCE [LARGE SCALE GENOMIC DNA]</scope>
    <source>
        <strain evidence="1 4">NML98A078</strain>
    </source>
</reference>